<evidence type="ECO:0000256" key="7">
    <source>
        <dbReference type="ARBA" id="ARBA00022737"/>
    </source>
</evidence>
<dbReference type="SUPFAM" id="SSF52047">
    <property type="entry name" value="RNI-like"/>
    <property type="match status" value="1"/>
</dbReference>
<dbReference type="OrthoDB" id="850626at2759"/>
<keyword evidence="6 11" id="KW-0812">Transmembrane</keyword>
<keyword evidence="10" id="KW-0325">Glycoprotein</keyword>
<accession>A0A067K5D2</accession>
<dbReference type="InterPro" id="IPR001611">
    <property type="entry name" value="Leu-rich_rpt"/>
</dbReference>
<evidence type="ECO:0000313" key="12">
    <source>
        <dbReference type="EMBL" id="KDP30203.1"/>
    </source>
</evidence>
<dbReference type="InterPro" id="IPR032675">
    <property type="entry name" value="LRR_dom_sf"/>
</dbReference>
<organism evidence="12 13">
    <name type="scientific">Jatropha curcas</name>
    <name type="common">Barbados nut</name>
    <dbReference type="NCBI Taxonomy" id="180498"/>
    <lineage>
        <taxon>Eukaryota</taxon>
        <taxon>Viridiplantae</taxon>
        <taxon>Streptophyta</taxon>
        <taxon>Embryophyta</taxon>
        <taxon>Tracheophyta</taxon>
        <taxon>Spermatophyta</taxon>
        <taxon>Magnoliopsida</taxon>
        <taxon>eudicotyledons</taxon>
        <taxon>Gunneridae</taxon>
        <taxon>Pentapetalae</taxon>
        <taxon>rosids</taxon>
        <taxon>fabids</taxon>
        <taxon>Malpighiales</taxon>
        <taxon>Euphorbiaceae</taxon>
        <taxon>Crotonoideae</taxon>
        <taxon>Jatropheae</taxon>
        <taxon>Jatropha</taxon>
    </lineage>
</organism>
<evidence type="ECO:0000256" key="11">
    <source>
        <dbReference type="SAM" id="Phobius"/>
    </source>
</evidence>
<evidence type="ECO:0000256" key="5">
    <source>
        <dbReference type="ARBA" id="ARBA00022614"/>
    </source>
</evidence>
<dbReference type="GO" id="GO:0005886">
    <property type="term" value="C:plasma membrane"/>
    <property type="evidence" value="ECO:0007669"/>
    <property type="project" value="UniProtKB-SubCell"/>
</dbReference>
<evidence type="ECO:0000256" key="10">
    <source>
        <dbReference type="ARBA" id="ARBA00023180"/>
    </source>
</evidence>
<keyword evidence="7" id="KW-0677">Repeat</keyword>
<evidence type="ECO:0000313" key="13">
    <source>
        <dbReference type="Proteomes" id="UP000027138"/>
    </source>
</evidence>
<keyword evidence="4" id="KW-1003">Cell membrane</keyword>
<dbReference type="PANTHER" id="PTHR48062:SF21">
    <property type="entry name" value="RECEPTOR-LIKE PROTEIN 12"/>
    <property type="match status" value="1"/>
</dbReference>
<evidence type="ECO:0008006" key="14">
    <source>
        <dbReference type="Google" id="ProtNLM"/>
    </source>
</evidence>
<keyword evidence="9 11" id="KW-0472">Membrane</keyword>
<dbReference type="STRING" id="180498.A0A067K5D2"/>
<evidence type="ECO:0000256" key="9">
    <source>
        <dbReference type="ARBA" id="ARBA00023136"/>
    </source>
</evidence>
<evidence type="ECO:0000256" key="3">
    <source>
        <dbReference type="ARBA" id="ARBA00009592"/>
    </source>
</evidence>
<evidence type="ECO:0000256" key="4">
    <source>
        <dbReference type="ARBA" id="ARBA00022475"/>
    </source>
</evidence>
<gene>
    <name evidence="12" type="ORF">JCGZ_16985</name>
</gene>
<evidence type="ECO:0000256" key="2">
    <source>
        <dbReference type="ARBA" id="ARBA00004236"/>
    </source>
</evidence>
<dbReference type="Proteomes" id="UP000027138">
    <property type="component" value="Unassembled WGS sequence"/>
</dbReference>
<feature type="transmembrane region" description="Helical" evidence="11">
    <location>
        <begin position="392"/>
        <end position="408"/>
    </location>
</feature>
<keyword evidence="13" id="KW-1185">Reference proteome</keyword>
<dbReference type="Pfam" id="PF13855">
    <property type="entry name" value="LRR_8"/>
    <property type="match status" value="2"/>
</dbReference>
<dbReference type="Gene3D" id="3.80.10.10">
    <property type="entry name" value="Ribonuclease Inhibitor"/>
    <property type="match status" value="1"/>
</dbReference>
<dbReference type="EMBL" id="KK914699">
    <property type="protein sequence ID" value="KDP30203.1"/>
    <property type="molecule type" value="Genomic_DNA"/>
</dbReference>
<comment type="similarity">
    <text evidence="3">Belongs to the RLP family.</text>
</comment>
<dbReference type="InterPro" id="IPR051502">
    <property type="entry name" value="RLP_Defense_Trigger"/>
</dbReference>
<dbReference type="AlphaFoldDB" id="A0A067K5D2"/>
<sequence length="421" mass="47178">MSRNDFNGSIPNSFSNVSFLQVLQLDGNQFTGNIPNSLSNCSFLEMLDVSDNHLSGIIPRWMGNMSFLTVLDLSRNDISGYLPSNFNPPQLVHIYLSENRIQGTISNAFYNCFDMITLDLRHNLLTGTIPKWIGVKLSLLGYLSLGYNNFEGEIPKELCKLDILKLIDLSHNHLSGHIPACLKLTGGSGVISPGNDPQTLDFTTKGMTYPYQQSILLYFSGIDLSDNKLIGEIPPEIGNLDMIKVLNLSHNRLTGEIPSSFSNLSEIESLDLSYNNLNGKIPIHLTQLNYVAVFSVSHNNLSGKTPERVKQFATFEKSSYEGNPFLCGLPLPNTCSATLPPSLMPRVSTDEKQEENGFIDMNVFVVSFLVAYVMVLSAIAAVLWINPQWRRAWFWFIEVCITSCQYFLEDNVYVLFKFKLP</sequence>
<dbReference type="PANTHER" id="PTHR48062">
    <property type="entry name" value="RECEPTOR-LIKE PROTEIN 14"/>
    <property type="match status" value="1"/>
</dbReference>
<protein>
    <recommendedName>
        <fullName evidence="14">Leucine-rich repeat-containing N-terminal plant-type domain-containing protein</fullName>
    </recommendedName>
</protein>
<keyword evidence="5" id="KW-0433">Leucine-rich repeat</keyword>
<proteinExistence type="inferred from homology"/>
<dbReference type="FunFam" id="3.80.10.10:FF:000095">
    <property type="entry name" value="LRR receptor-like serine/threonine-protein kinase GSO1"/>
    <property type="match status" value="1"/>
</dbReference>
<evidence type="ECO:0000256" key="8">
    <source>
        <dbReference type="ARBA" id="ARBA00022989"/>
    </source>
</evidence>
<dbReference type="Pfam" id="PF00560">
    <property type="entry name" value="LRR_1"/>
    <property type="match status" value="4"/>
</dbReference>
<name>A0A067K5D2_JATCU</name>
<evidence type="ECO:0000256" key="6">
    <source>
        <dbReference type="ARBA" id="ARBA00022692"/>
    </source>
</evidence>
<reference evidence="12 13" key="1">
    <citation type="journal article" date="2014" name="PLoS ONE">
        <title>Global Analysis of Gene Expression Profiles in Physic Nut (Jatropha curcas L.) Seedlings Exposed to Salt Stress.</title>
        <authorList>
            <person name="Zhang L."/>
            <person name="Zhang C."/>
            <person name="Wu P."/>
            <person name="Chen Y."/>
            <person name="Li M."/>
            <person name="Jiang H."/>
            <person name="Wu G."/>
        </authorList>
    </citation>
    <scope>NUCLEOTIDE SEQUENCE [LARGE SCALE GENOMIC DNA]</scope>
    <source>
        <strain evidence="13">cv. GZQX0401</strain>
        <tissue evidence="12">Young leaves</tissue>
    </source>
</reference>
<feature type="transmembrane region" description="Helical" evidence="11">
    <location>
        <begin position="363"/>
        <end position="385"/>
    </location>
</feature>
<evidence type="ECO:0000256" key="1">
    <source>
        <dbReference type="ARBA" id="ARBA00004167"/>
    </source>
</evidence>
<dbReference type="PRINTS" id="PR00019">
    <property type="entry name" value="LEURICHRPT"/>
</dbReference>
<comment type="subcellular location">
    <subcellularLocation>
        <location evidence="2">Cell membrane</location>
    </subcellularLocation>
    <subcellularLocation>
        <location evidence="1">Membrane</location>
        <topology evidence="1">Single-pass membrane protein</topology>
    </subcellularLocation>
</comment>
<dbReference type="FunFam" id="3.80.10.10:FF:000213">
    <property type="entry name" value="Tyrosine-sulfated glycopeptide receptor 1"/>
    <property type="match status" value="1"/>
</dbReference>
<keyword evidence="8 11" id="KW-1133">Transmembrane helix</keyword>